<evidence type="ECO:0000313" key="4">
    <source>
        <dbReference type="Proteomes" id="UP000447434"/>
    </source>
</evidence>
<keyword evidence="4" id="KW-1185">Reference proteome</keyword>
<dbReference type="Gene3D" id="3.30.450.50">
    <property type="entry name" value="Longin domain"/>
    <property type="match status" value="1"/>
</dbReference>
<dbReference type="GO" id="GO:0005737">
    <property type="term" value="C:cytoplasm"/>
    <property type="evidence" value="ECO:0007669"/>
    <property type="project" value="UniProtKB-ARBA"/>
</dbReference>
<dbReference type="OrthoDB" id="1719357at2759"/>
<dbReference type="GO" id="GO:0006890">
    <property type="term" value="P:retrograde vesicle-mediated transport, Golgi to endoplasmic reticulum"/>
    <property type="evidence" value="ECO:0007669"/>
    <property type="project" value="InterPro"/>
</dbReference>
<dbReference type="EMBL" id="WOCE01000021">
    <property type="protein sequence ID" value="KAE9589057.1"/>
    <property type="molecule type" value="Genomic_DNA"/>
</dbReference>
<keyword evidence="1" id="KW-0813">Transport</keyword>
<comment type="subcellular location">
    <subcellularLocation>
        <location evidence="2">Endomembrane system</location>
        <topology evidence="2">Single-pass type IV membrane protein</topology>
    </subcellularLocation>
</comment>
<proteinExistence type="predicted"/>
<evidence type="ECO:0000313" key="3">
    <source>
        <dbReference type="EMBL" id="KAE9589057.1"/>
    </source>
</evidence>
<evidence type="ECO:0000256" key="2">
    <source>
        <dbReference type="ARBA" id="ARBA00046280"/>
    </source>
</evidence>
<dbReference type="InterPro" id="IPR044565">
    <property type="entry name" value="Sec22"/>
</dbReference>
<dbReference type="PANTHER" id="PTHR45837">
    <property type="entry name" value="VESICLE-TRAFFICKING PROTEIN SEC22B"/>
    <property type="match status" value="1"/>
</dbReference>
<protein>
    <submittedName>
        <fullName evidence="3">Uncharacterized protein</fullName>
    </submittedName>
</protein>
<comment type="caution">
    <text evidence="3">The sequence shown here is derived from an EMBL/GenBank/DDBJ whole genome shotgun (WGS) entry which is preliminary data.</text>
</comment>
<sequence>MVKVTIVGRARDGFPLAQGLIYMNEDNDYLSYYRQQAEFILQEISTRALVASKMTILIDHYCGIIANITRQYIDTRTQANLSKLNASRKQDLDVVTEDMFSILERRRNSETMERLQITPQPASSIWCSPRLEVYNG</sequence>
<gene>
    <name evidence="3" type="ORF">Lalb_Chr21g0305021</name>
</gene>
<dbReference type="AlphaFoldDB" id="A0A6A4NR34"/>
<dbReference type="Proteomes" id="UP000447434">
    <property type="component" value="Chromosome 21"/>
</dbReference>
<dbReference type="GO" id="GO:0005484">
    <property type="term" value="F:SNAP receptor activity"/>
    <property type="evidence" value="ECO:0007669"/>
    <property type="project" value="InterPro"/>
</dbReference>
<dbReference type="GO" id="GO:0015031">
    <property type="term" value="P:protein transport"/>
    <property type="evidence" value="ECO:0007669"/>
    <property type="project" value="UniProtKB-KW"/>
</dbReference>
<reference evidence="4" key="1">
    <citation type="journal article" date="2020" name="Nat. Commun.">
        <title>Genome sequence of the cluster root forming white lupin.</title>
        <authorList>
            <person name="Hufnagel B."/>
            <person name="Marques A."/>
            <person name="Soriano A."/>
            <person name="Marques L."/>
            <person name="Divol F."/>
            <person name="Doumas P."/>
            <person name="Sallet E."/>
            <person name="Mancinotti D."/>
            <person name="Carrere S."/>
            <person name="Marande W."/>
            <person name="Arribat S."/>
            <person name="Keller J."/>
            <person name="Huneau C."/>
            <person name="Blein T."/>
            <person name="Aime D."/>
            <person name="Laguerre M."/>
            <person name="Taylor J."/>
            <person name="Schubert V."/>
            <person name="Nelson M."/>
            <person name="Geu-Flores F."/>
            <person name="Crespi M."/>
            <person name="Gallardo-Guerrero K."/>
            <person name="Delaux P.-M."/>
            <person name="Salse J."/>
            <person name="Berges H."/>
            <person name="Guyot R."/>
            <person name="Gouzy J."/>
            <person name="Peret B."/>
        </authorList>
    </citation>
    <scope>NUCLEOTIDE SEQUENCE [LARGE SCALE GENOMIC DNA]</scope>
    <source>
        <strain evidence="4">cv. Amiga</strain>
    </source>
</reference>
<name>A0A6A4NR34_LUPAL</name>
<accession>A0A6A4NR34</accession>
<keyword evidence="1" id="KW-0653">Protein transport</keyword>
<evidence type="ECO:0000256" key="1">
    <source>
        <dbReference type="ARBA" id="ARBA00022927"/>
    </source>
</evidence>
<dbReference type="GO" id="GO:0006888">
    <property type="term" value="P:endoplasmic reticulum to Golgi vesicle-mediated transport"/>
    <property type="evidence" value="ECO:0007669"/>
    <property type="project" value="InterPro"/>
</dbReference>
<dbReference type="GO" id="GO:0012505">
    <property type="term" value="C:endomembrane system"/>
    <property type="evidence" value="ECO:0007669"/>
    <property type="project" value="UniProtKB-SubCell"/>
</dbReference>
<organism evidence="3 4">
    <name type="scientific">Lupinus albus</name>
    <name type="common">White lupine</name>
    <name type="synonym">Lupinus termis</name>
    <dbReference type="NCBI Taxonomy" id="3870"/>
    <lineage>
        <taxon>Eukaryota</taxon>
        <taxon>Viridiplantae</taxon>
        <taxon>Streptophyta</taxon>
        <taxon>Embryophyta</taxon>
        <taxon>Tracheophyta</taxon>
        <taxon>Spermatophyta</taxon>
        <taxon>Magnoliopsida</taxon>
        <taxon>eudicotyledons</taxon>
        <taxon>Gunneridae</taxon>
        <taxon>Pentapetalae</taxon>
        <taxon>rosids</taxon>
        <taxon>fabids</taxon>
        <taxon>Fabales</taxon>
        <taxon>Fabaceae</taxon>
        <taxon>Papilionoideae</taxon>
        <taxon>50 kb inversion clade</taxon>
        <taxon>genistoids sensu lato</taxon>
        <taxon>core genistoids</taxon>
        <taxon>Genisteae</taxon>
        <taxon>Lupinus</taxon>
    </lineage>
</organism>